<evidence type="ECO:0000313" key="2">
    <source>
        <dbReference type="EMBL" id="MVW61968.1"/>
    </source>
</evidence>
<dbReference type="RefSeq" id="WP_056122384.1">
    <property type="nucleotide sequence ID" value="NZ_WSES01000005.1"/>
</dbReference>
<sequence>MKRLIPLLFAFAWHVSAHAADPLPAHVAGSWGSAQTVMYLQADGDGLMAGAAPPATGADNARPIIGFPVRAALDGDTLRLRPYLPKGAPATDVAMTCRYDASAPSFTCTGPDKTPFVLHRLGATLPPEATSTIAGLKARQNGS</sequence>
<feature type="chain" id="PRO_5030895919" evidence="1">
    <location>
        <begin position="20"/>
        <end position="143"/>
    </location>
</feature>
<keyword evidence="1" id="KW-0732">Signal</keyword>
<organism evidence="2 3">
    <name type="scientific">Massilia cellulosiltytica</name>
    <dbReference type="NCBI Taxonomy" id="2683234"/>
    <lineage>
        <taxon>Bacteria</taxon>
        <taxon>Pseudomonadati</taxon>
        <taxon>Pseudomonadota</taxon>
        <taxon>Betaproteobacteria</taxon>
        <taxon>Burkholderiales</taxon>
        <taxon>Oxalobacteraceae</taxon>
        <taxon>Telluria group</taxon>
        <taxon>Massilia</taxon>
    </lineage>
</organism>
<feature type="signal peptide" evidence="1">
    <location>
        <begin position="1"/>
        <end position="19"/>
    </location>
</feature>
<gene>
    <name evidence="2" type="ORF">GPY61_18715</name>
</gene>
<dbReference type="AlphaFoldDB" id="A0A7X3K8I1"/>
<evidence type="ECO:0000256" key="1">
    <source>
        <dbReference type="SAM" id="SignalP"/>
    </source>
</evidence>
<dbReference type="Proteomes" id="UP000443353">
    <property type="component" value="Unassembled WGS sequence"/>
</dbReference>
<protein>
    <submittedName>
        <fullName evidence="2">Uncharacterized protein</fullName>
    </submittedName>
</protein>
<keyword evidence="3" id="KW-1185">Reference proteome</keyword>
<comment type="caution">
    <text evidence="2">The sequence shown here is derived from an EMBL/GenBank/DDBJ whole genome shotgun (WGS) entry which is preliminary data.</text>
</comment>
<reference evidence="2 3" key="1">
    <citation type="submission" date="2019-12" db="EMBL/GenBank/DDBJ databases">
        <authorList>
            <person name="Li C."/>
            <person name="Zhao J."/>
        </authorList>
    </citation>
    <scope>NUCLEOTIDE SEQUENCE [LARGE SCALE GENOMIC DNA]</scope>
    <source>
        <strain evidence="2 3">NEAU-DD11</strain>
    </source>
</reference>
<evidence type="ECO:0000313" key="3">
    <source>
        <dbReference type="Proteomes" id="UP000443353"/>
    </source>
</evidence>
<name>A0A7X3K8I1_9BURK</name>
<dbReference type="EMBL" id="WSES01000005">
    <property type="protein sequence ID" value="MVW61968.1"/>
    <property type="molecule type" value="Genomic_DNA"/>
</dbReference>
<accession>A0A7X3K8I1</accession>
<proteinExistence type="predicted"/>